<dbReference type="PANTHER" id="PTHR42709:SF6">
    <property type="entry name" value="UNDECAPRENYL PHOSPHATE TRANSPORTER A"/>
    <property type="match status" value="1"/>
</dbReference>
<dbReference type="AlphaFoldDB" id="A0A8J3I3U6"/>
<keyword evidence="10" id="KW-1185">Reference proteome</keyword>
<dbReference type="PANTHER" id="PTHR42709">
    <property type="entry name" value="ALKALINE PHOSPHATASE LIKE PROTEIN"/>
    <property type="match status" value="1"/>
</dbReference>
<feature type="transmembrane region" description="Helical" evidence="7">
    <location>
        <begin position="182"/>
        <end position="200"/>
    </location>
</feature>
<organism evidence="9 10">
    <name type="scientific">Ktedonospora formicarum</name>
    <dbReference type="NCBI Taxonomy" id="2778364"/>
    <lineage>
        <taxon>Bacteria</taxon>
        <taxon>Bacillati</taxon>
        <taxon>Chloroflexota</taxon>
        <taxon>Ktedonobacteria</taxon>
        <taxon>Ktedonobacterales</taxon>
        <taxon>Ktedonobacteraceae</taxon>
        <taxon>Ktedonospora</taxon>
    </lineage>
</organism>
<keyword evidence="6 7" id="KW-0472">Membrane</keyword>
<reference evidence="9" key="1">
    <citation type="submission" date="2020-10" db="EMBL/GenBank/DDBJ databases">
        <title>Taxonomic study of unclassified bacteria belonging to the class Ktedonobacteria.</title>
        <authorList>
            <person name="Yabe S."/>
            <person name="Wang C.M."/>
            <person name="Zheng Y."/>
            <person name="Sakai Y."/>
            <person name="Cavaletti L."/>
            <person name="Monciardini P."/>
            <person name="Donadio S."/>
        </authorList>
    </citation>
    <scope>NUCLEOTIDE SEQUENCE</scope>
    <source>
        <strain evidence="9">SOSP1-1</strain>
    </source>
</reference>
<dbReference type="GO" id="GO:0005886">
    <property type="term" value="C:plasma membrane"/>
    <property type="evidence" value="ECO:0007669"/>
    <property type="project" value="UniProtKB-SubCell"/>
</dbReference>
<evidence type="ECO:0000256" key="1">
    <source>
        <dbReference type="ARBA" id="ARBA00004651"/>
    </source>
</evidence>
<comment type="similarity">
    <text evidence="2">Belongs to the DedA family.</text>
</comment>
<dbReference type="Pfam" id="PF09335">
    <property type="entry name" value="VTT_dom"/>
    <property type="match status" value="1"/>
</dbReference>
<feature type="domain" description="VTT" evidence="8">
    <location>
        <begin position="43"/>
        <end position="167"/>
    </location>
</feature>
<evidence type="ECO:0000256" key="7">
    <source>
        <dbReference type="SAM" id="Phobius"/>
    </source>
</evidence>
<evidence type="ECO:0000313" key="10">
    <source>
        <dbReference type="Proteomes" id="UP000612362"/>
    </source>
</evidence>
<comment type="caution">
    <text evidence="9">The sequence shown here is derived from an EMBL/GenBank/DDBJ whole genome shotgun (WGS) entry which is preliminary data.</text>
</comment>
<evidence type="ECO:0000259" key="8">
    <source>
        <dbReference type="Pfam" id="PF09335"/>
    </source>
</evidence>
<feature type="transmembrane region" description="Helical" evidence="7">
    <location>
        <begin position="48"/>
        <end position="74"/>
    </location>
</feature>
<dbReference type="InterPro" id="IPR032816">
    <property type="entry name" value="VTT_dom"/>
</dbReference>
<feature type="transmembrane region" description="Helical" evidence="7">
    <location>
        <begin position="16"/>
        <end position="36"/>
    </location>
</feature>
<proteinExistence type="inferred from homology"/>
<dbReference type="EMBL" id="BNJF01000002">
    <property type="protein sequence ID" value="GHO46365.1"/>
    <property type="molecule type" value="Genomic_DNA"/>
</dbReference>
<evidence type="ECO:0000256" key="6">
    <source>
        <dbReference type="ARBA" id="ARBA00023136"/>
    </source>
</evidence>
<evidence type="ECO:0000256" key="3">
    <source>
        <dbReference type="ARBA" id="ARBA00022475"/>
    </source>
</evidence>
<keyword evidence="3" id="KW-1003">Cell membrane</keyword>
<dbReference type="Proteomes" id="UP000612362">
    <property type="component" value="Unassembled WGS sequence"/>
</dbReference>
<sequence>MLQSVIEWLKLFYNQYGYLIVFLSTLSENTALLGLVMPGNSLALLGAFYARLGTLNLGLVIFWATLGTIVGYHIDYLLGRYALERPLQRLSASALGRRLRIGGRLRLARILLYKHGGKAILFSHVVGHLRSFVAISAGLTRMPYARFLVFEVIAALTWNTVYSLVGYFIAVEVEALETIFQRMGIVIVAVLIILFGIWQLRKRRQQERRHQRRMARLARLRA</sequence>
<feature type="transmembrane region" description="Helical" evidence="7">
    <location>
        <begin position="147"/>
        <end position="170"/>
    </location>
</feature>
<evidence type="ECO:0000256" key="2">
    <source>
        <dbReference type="ARBA" id="ARBA00010792"/>
    </source>
</evidence>
<evidence type="ECO:0000313" key="9">
    <source>
        <dbReference type="EMBL" id="GHO46365.1"/>
    </source>
</evidence>
<protein>
    <recommendedName>
        <fullName evidence="8">VTT domain-containing protein</fullName>
    </recommendedName>
</protein>
<dbReference type="RefSeq" id="WP_220195745.1">
    <property type="nucleotide sequence ID" value="NZ_BNJF01000002.1"/>
</dbReference>
<gene>
    <name evidence="9" type="ORF">KSX_45280</name>
</gene>
<comment type="subcellular location">
    <subcellularLocation>
        <location evidence="1">Cell membrane</location>
        <topology evidence="1">Multi-pass membrane protein</topology>
    </subcellularLocation>
</comment>
<evidence type="ECO:0000256" key="4">
    <source>
        <dbReference type="ARBA" id="ARBA00022692"/>
    </source>
</evidence>
<accession>A0A8J3I3U6</accession>
<dbReference type="InterPro" id="IPR051311">
    <property type="entry name" value="DedA_domain"/>
</dbReference>
<keyword evidence="5 7" id="KW-1133">Transmembrane helix</keyword>
<name>A0A8J3I3U6_9CHLR</name>
<evidence type="ECO:0000256" key="5">
    <source>
        <dbReference type="ARBA" id="ARBA00022989"/>
    </source>
</evidence>
<keyword evidence="4 7" id="KW-0812">Transmembrane</keyword>